<keyword evidence="3" id="KW-1185">Reference proteome</keyword>
<comment type="caution">
    <text evidence="2">The sequence shown here is derived from an EMBL/GenBank/DDBJ whole genome shotgun (WGS) entry which is preliminary data.</text>
</comment>
<sequence length="85" mass="9622">MGRFDRFAEYFDLDNAPTQFGPRPAGEAGEASATLLLQALRMAPPPQPHPSCVTVGTRRKNLERLRSLHDVRNKRDGRKENKPEH</sequence>
<name>A0ABQ7PKL3_9HYPO</name>
<evidence type="ECO:0000313" key="2">
    <source>
        <dbReference type="EMBL" id="KAG5963134.1"/>
    </source>
</evidence>
<dbReference type="Proteomes" id="UP000742024">
    <property type="component" value="Unassembled WGS sequence"/>
</dbReference>
<dbReference type="EMBL" id="SRPR01000057">
    <property type="protein sequence ID" value="KAG5963134.1"/>
    <property type="molecule type" value="Genomic_DNA"/>
</dbReference>
<accession>A0ABQ7PKL3</accession>
<evidence type="ECO:0000256" key="1">
    <source>
        <dbReference type="SAM" id="MobiDB-lite"/>
    </source>
</evidence>
<feature type="region of interest" description="Disordered" evidence="1">
    <location>
        <begin position="60"/>
        <end position="85"/>
    </location>
</feature>
<gene>
    <name evidence="2" type="ORF">E4U57_006484</name>
</gene>
<proteinExistence type="predicted"/>
<protein>
    <submittedName>
        <fullName evidence="2">Uncharacterized protein</fullName>
    </submittedName>
</protein>
<reference evidence="2 3" key="1">
    <citation type="journal article" date="2020" name="bioRxiv">
        <title>Whole genome comparisons of ergot fungi reveals the divergence and evolution of species within the genus Claviceps are the result of varying mechanisms driving genome evolution and host range expansion.</title>
        <authorList>
            <person name="Wyka S.A."/>
            <person name="Mondo S.J."/>
            <person name="Liu M."/>
            <person name="Dettman J."/>
            <person name="Nalam V."/>
            <person name="Broders K.D."/>
        </authorList>
    </citation>
    <scope>NUCLEOTIDE SEQUENCE [LARGE SCALE GENOMIC DNA]</scope>
    <source>
        <strain evidence="2 3">LM583</strain>
    </source>
</reference>
<evidence type="ECO:0000313" key="3">
    <source>
        <dbReference type="Proteomes" id="UP000742024"/>
    </source>
</evidence>
<organism evidence="2 3">
    <name type="scientific">Claviceps arundinis</name>
    <dbReference type="NCBI Taxonomy" id="1623583"/>
    <lineage>
        <taxon>Eukaryota</taxon>
        <taxon>Fungi</taxon>
        <taxon>Dikarya</taxon>
        <taxon>Ascomycota</taxon>
        <taxon>Pezizomycotina</taxon>
        <taxon>Sordariomycetes</taxon>
        <taxon>Hypocreomycetidae</taxon>
        <taxon>Hypocreales</taxon>
        <taxon>Clavicipitaceae</taxon>
        <taxon>Claviceps</taxon>
    </lineage>
</organism>